<evidence type="ECO:0000313" key="3">
    <source>
        <dbReference type="Proteomes" id="UP001187415"/>
    </source>
</evidence>
<feature type="compositionally biased region" description="Polar residues" evidence="1">
    <location>
        <begin position="151"/>
        <end position="160"/>
    </location>
</feature>
<comment type="caution">
    <text evidence="2">The sequence shown here is derived from an EMBL/GenBank/DDBJ whole genome shotgun (WGS) entry which is preliminary data.</text>
</comment>
<dbReference type="EMBL" id="JAUPFM010000011">
    <property type="protein sequence ID" value="KAK2837907.1"/>
    <property type="molecule type" value="Genomic_DNA"/>
</dbReference>
<organism evidence="2 3">
    <name type="scientific">Channa striata</name>
    <name type="common">Snakehead murrel</name>
    <name type="synonym">Ophicephalus striatus</name>
    <dbReference type="NCBI Taxonomy" id="64152"/>
    <lineage>
        <taxon>Eukaryota</taxon>
        <taxon>Metazoa</taxon>
        <taxon>Chordata</taxon>
        <taxon>Craniata</taxon>
        <taxon>Vertebrata</taxon>
        <taxon>Euteleostomi</taxon>
        <taxon>Actinopterygii</taxon>
        <taxon>Neopterygii</taxon>
        <taxon>Teleostei</taxon>
        <taxon>Neoteleostei</taxon>
        <taxon>Acanthomorphata</taxon>
        <taxon>Anabantaria</taxon>
        <taxon>Anabantiformes</taxon>
        <taxon>Channoidei</taxon>
        <taxon>Channidae</taxon>
        <taxon>Channa</taxon>
    </lineage>
</organism>
<feature type="region of interest" description="Disordered" evidence="1">
    <location>
        <begin position="85"/>
        <end position="104"/>
    </location>
</feature>
<name>A0AA88SII1_CHASR</name>
<feature type="region of interest" description="Disordered" evidence="1">
    <location>
        <begin position="124"/>
        <end position="193"/>
    </location>
</feature>
<feature type="compositionally biased region" description="Basic and acidic residues" evidence="1">
    <location>
        <begin position="135"/>
        <end position="148"/>
    </location>
</feature>
<evidence type="ECO:0000313" key="2">
    <source>
        <dbReference type="EMBL" id="KAK2837907.1"/>
    </source>
</evidence>
<feature type="compositionally biased region" description="Basic and acidic residues" evidence="1">
    <location>
        <begin position="92"/>
        <end position="101"/>
    </location>
</feature>
<dbReference type="Proteomes" id="UP001187415">
    <property type="component" value="Unassembled WGS sequence"/>
</dbReference>
<protein>
    <submittedName>
        <fullName evidence="2">Uncharacterized protein</fullName>
    </submittedName>
</protein>
<gene>
    <name evidence="2" type="ORF">Q5P01_015119</name>
</gene>
<sequence>MNSMESLRKFIDERLTSAAEEIIGVLEQTLSAYEEEMSRQRKLLDVVLQPEIRLHRTDLPQLSVYKEEAEFHLEQQLCNQESDTNLAQKNPEGPELKDKQYRVPTSLEQEQLVLKQEENFKLTCEESSHNQSRPLDYEKPHGVAEKEPLGTVSSTWIKSNSDPEDSKVEPEPNSDRHDVEAAPSRTAGGSAAC</sequence>
<dbReference type="AlphaFoldDB" id="A0AA88SII1"/>
<feature type="compositionally biased region" description="Basic and acidic residues" evidence="1">
    <location>
        <begin position="164"/>
        <end position="180"/>
    </location>
</feature>
<reference evidence="2" key="1">
    <citation type="submission" date="2023-07" db="EMBL/GenBank/DDBJ databases">
        <title>Chromosome-level Genome Assembly of Striped Snakehead (Channa striata).</title>
        <authorList>
            <person name="Liu H."/>
        </authorList>
    </citation>
    <scope>NUCLEOTIDE SEQUENCE</scope>
    <source>
        <strain evidence="2">Gz</strain>
        <tissue evidence="2">Muscle</tissue>
    </source>
</reference>
<keyword evidence="3" id="KW-1185">Reference proteome</keyword>
<accession>A0AA88SII1</accession>
<evidence type="ECO:0000256" key="1">
    <source>
        <dbReference type="SAM" id="MobiDB-lite"/>
    </source>
</evidence>
<proteinExistence type="predicted"/>